<dbReference type="OrthoDB" id="1117860at2"/>
<reference evidence="3" key="1">
    <citation type="submission" date="2014-04" db="EMBL/GenBank/DDBJ databases">
        <title>Whole-Genome optical mapping and complete genome sequence of Sphingobacterium deserti sp. nov., a new spaces isolated from desert in the west of China.</title>
        <authorList>
            <person name="Teng C."/>
            <person name="Zhou Z."/>
            <person name="Li X."/>
            <person name="Chen M."/>
            <person name="Lin M."/>
            <person name="Wang L."/>
            <person name="Su S."/>
            <person name="Zhang C."/>
            <person name="Zhang W."/>
        </authorList>
    </citation>
    <scope>NUCLEOTIDE SEQUENCE [LARGE SCALE GENOMIC DNA]</scope>
    <source>
        <strain evidence="3">ACCC05744</strain>
    </source>
</reference>
<feature type="signal peptide" evidence="1">
    <location>
        <begin position="1"/>
        <end position="25"/>
    </location>
</feature>
<feature type="chain" id="PRO_5002142374" description="Outer membrane protein beta-barrel domain-containing protein" evidence="1">
    <location>
        <begin position="26"/>
        <end position="226"/>
    </location>
</feature>
<proteinExistence type="predicted"/>
<name>A0A0B8TBL8_9SPHI</name>
<dbReference type="RefSeq" id="WP_131555163.1">
    <property type="nucleotide sequence ID" value="NZ_JJMU01000010.1"/>
</dbReference>
<keyword evidence="3" id="KW-1185">Reference proteome</keyword>
<organism evidence="2 3">
    <name type="scientific">Sphingobacterium deserti</name>
    <dbReference type="NCBI Taxonomy" id="1229276"/>
    <lineage>
        <taxon>Bacteria</taxon>
        <taxon>Pseudomonadati</taxon>
        <taxon>Bacteroidota</taxon>
        <taxon>Sphingobacteriia</taxon>
        <taxon>Sphingobacteriales</taxon>
        <taxon>Sphingobacteriaceae</taxon>
        <taxon>Sphingobacterium</taxon>
    </lineage>
</organism>
<dbReference type="PATRIC" id="fig|1229276.3.peg.753"/>
<reference evidence="2 3" key="2">
    <citation type="journal article" date="2015" name="PLoS ONE">
        <title>Whole-Genome Optical Mapping and Finished Genome Sequence of Sphingobacterium deserti sp. nov., a New Species Isolated from the Western Desert of China.</title>
        <authorList>
            <person name="Teng C."/>
            <person name="Zhou Z."/>
            <person name="Molnar I."/>
            <person name="Li X."/>
            <person name="Tang R."/>
            <person name="Chen M."/>
            <person name="Wang L."/>
            <person name="Su S."/>
            <person name="Zhang W."/>
            <person name="Lin M."/>
        </authorList>
    </citation>
    <scope>NUCLEOTIDE SEQUENCE [LARGE SCALE GENOMIC DNA]</scope>
    <source>
        <strain evidence="3">ACCC05744</strain>
    </source>
</reference>
<comment type="caution">
    <text evidence="2">The sequence shown here is derived from an EMBL/GenBank/DDBJ whole genome shotgun (WGS) entry which is preliminary data.</text>
</comment>
<keyword evidence="1" id="KW-0732">Signal</keyword>
<dbReference type="EMBL" id="JJMU01000010">
    <property type="protein sequence ID" value="KGE15625.1"/>
    <property type="molecule type" value="Genomic_DNA"/>
</dbReference>
<evidence type="ECO:0000313" key="3">
    <source>
        <dbReference type="Proteomes" id="UP000031802"/>
    </source>
</evidence>
<evidence type="ECO:0008006" key="4">
    <source>
        <dbReference type="Google" id="ProtNLM"/>
    </source>
</evidence>
<dbReference type="Proteomes" id="UP000031802">
    <property type="component" value="Unassembled WGS sequence"/>
</dbReference>
<evidence type="ECO:0000256" key="1">
    <source>
        <dbReference type="SAM" id="SignalP"/>
    </source>
</evidence>
<sequence length="226" mass="25317">MKTYCLTLVCKMFVVILLSLLSSLAAEGQIPQAKDHYFKIGIAVQRALGGVNIKGSGETFYGNIFPEGIEQVQTNREDNYWRPLSLSYGKYITDRYSLGLGAEIDTYGLGDRTRSSLPIFLEGAYNFGLSGSGTFFVNVKPGYSIGIESTFHSGVKVETAIGYEFNKRQERRVSYGISLGYNYQELRKVRQVEMRNIQGTGMYTEVGERFVNVALSSVPIIFFIRL</sequence>
<accession>A0A0B8TBL8</accession>
<protein>
    <recommendedName>
        <fullName evidence="4">Outer membrane protein beta-barrel domain-containing protein</fullName>
    </recommendedName>
</protein>
<gene>
    <name evidence="2" type="ORF">DI53_0729</name>
</gene>
<dbReference type="AlphaFoldDB" id="A0A0B8TBL8"/>
<evidence type="ECO:0000313" key="2">
    <source>
        <dbReference type="EMBL" id="KGE15625.1"/>
    </source>
</evidence>